<feature type="non-terminal residue" evidence="1">
    <location>
        <position position="1"/>
    </location>
</feature>
<sequence>RLPTLWRAIPVFERLQTAWEKKQKDARFALYAPGLDKALKKLRKYYCAFDNKPVFVLAVFLHPYFKMDYIVKAWGGLEEQMQEIADGDRRAKNWKAEAERIVHDAVHFIYSLRY</sequence>
<evidence type="ECO:0008006" key="3">
    <source>
        <dbReference type="Google" id="ProtNLM"/>
    </source>
</evidence>
<dbReference type="AlphaFoldDB" id="A0A164NBK4"/>
<feature type="non-terminal residue" evidence="1">
    <location>
        <position position="114"/>
    </location>
</feature>
<reference evidence="1 2" key="1">
    <citation type="journal article" date="2016" name="Mol. Biol. Evol.">
        <title>Comparative Genomics of Early-Diverging Mushroom-Forming Fungi Provides Insights into the Origins of Lignocellulose Decay Capabilities.</title>
        <authorList>
            <person name="Nagy L.G."/>
            <person name="Riley R."/>
            <person name="Tritt A."/>
            <person name="Adam C."/>
            <person name="Daum C."/>
            <person name="Floudas D."/>
            <person name="Sun H."/>
            <person name="Yadav J.S."/>
            <person name="Pangilinan J."/>
            <person name="Larsson K.H."/>
            <person name="Matsuura K."/>
            <person name="Barry K."/>
            <person name="Labutti K."/>
            <person name="Kuo R."/>
            <person name="Ohm R.A."/>
            <person name="Bhattacharya S.S."/>
            <person name="Shirouzu T."/>
            <person name="Yoshinaga Y."/>
            <person name="Martin F.M."/>
            <person name="Grigoriev I.V."/>
            <person name="Hibbett D.S."/>
        </authorList>
    </citation>
    <scope>NUCLEOTIDE SEQUENCE [LARGE SCALE GENOMIC DNA]</scope>
    <source>
        <strain evidence="1 2">HHB9708</strain>
    </source>
</reference>
<dbReference type="Proteomes" id="UP000076722">
    <property type="component" value="Unassembled WGS sequence"/>
</dbReference>
<protein>
    <recommendedName>
        <fullName evidence="3">hAT-like transposase RNase-H fold domain-containing protein</fullName>
    </recommendedName>
</protein>
<gene>
    <name evidence="1" type="ORF">SISNIDRAFT_395834</name>
</gene>
<accession>A0A164NBK4</accession>
<keyword evidence="2" id="KW-1185">Reference proteome</keyword>
<name>A0A164NBK4_9AGAM</name>
<dbReference type="EMBL" id="KV419447">
    <property type="protein sequence ID" value="KZS87552.1"/>
    <property type="molecule type" value="Genomic_DNA"/>
</dbReference>
<evidence type="ECO:0000313" key="1">
    <source>
        <dbReference type="EMBL" id="KZS87552.1"/>
    </source>
</evidence>
<evidence type="ECO:0000313" key="2">
    <source>
        <dbReference type="Proteomes" id="UP000076722"/>
    </source>
</evidence>
<organism evidence="1 2">
    <name type="scientific">Sistotremastrum niveocremeum HHB9708</name>
    <dbReference type="NCBI Taxonomy" id="1314777"/>
    <lineage>
        <taxon>Eukaryota</taxon>
        <taxon>Fungi</taxon>
        <taxon>Dikarya</taxon>
        <taxon>Basidiomycota</taxon>
        <taxon>Agaricomycotina</taxon>
        <taxon>Agaricomycetes</taxon>
        <taxon>Sistotremastrales</taxon>
        <taxon>Sistotremastraceae</taxon>
        <taxon>Sertulicium</taxon>
        <taxon>Sertulicium niveocremeum</taxon>
    </lineage>
</organism>
<proteinExistence type="predicted"/>